<evidence type="ECO:0000256" key="6">
    <source>
        <dbReference type="SAM" id="Phobius"/>
    </source>
</evidence>
<dbReference type="RefSeq" id="WP_153758720.1">
    <property type="nucleotide sequence ID" value="NZ_CP045851.1"/>
</dbReference>
<feature type="transmembrane region" description="Helical" evidence="6">
    <location>
        <begin position="120"/>
        <end position="146"/>
    </location>
</feature>
<feature type="transmembrane region" description="Helical" evidence="6">
    <location>
        <begin position="215"/>
        <end position="232"/>
    </location>
</feature>
<feature type="transmembrane region" description="Helical" evidence="6">
    <location>
        <begin position="315"/>
        <end position="335"/>
    </location>
</feature>
<dbReference type="PROSITE" id="PS50850">
    <property type="entry name" value="MFS"/>
    <property type="match status" value="1"/>
</dbReference>
<dbReference type="EMBL" id="CP045851">
    <property type="protein sequence ID" value="QGG94614.1"/>
    <property type="molecule type" value="Genomic_DNA"/>
</dbReference>
<keyword evidence="2 6" id="KW-0812">Transmembrane</keyword>
<keyword evidence="3 6" id="KW-1133">Transmembrane helix</keyword>
<evidence type="ECO:0000313" key="8">
    <source>
        <dbReference type="EMBL" id="QGG94614.1"/>
    </source>
</evidence>
<feature type="transmembrane region" description="Helical" evidence="6">
    <location>
        <begin position="405"/>
        <end position="426"/>
    </location>
</feature>
<evidence type="ECO:0000259" key="7">
    <source>
        <dbReference type="PROSITE" id="PS50850"/>
    </source>
</evidence>
<dbReference type="InterPro" id="IPR020846">
    <property type="entry name" value="MFS_dom"/>
</dbReference>
<proteinExistence type="predicted"/>
<dbReference type="PANTHER" id="PTHR23508:SF10">
    <property type="entry name" value="CARBOXYLIC ACID TRANSPORTER PROTEIN HOMOLOG"/>
    <property type="match status" value="1"/>
</dbReference>
<name>A0A5Q2RG44_9ACTN</name>
<evidence type="ECO:0000256" key="4">
    <source>
        <dbReference type="ARBA" id="ARBA00023136"/>
    </source>
</evidence>
<feature type="region of interest" description="Disordered" evidence="5">
    <location>
        <begin position="497"/>
        <end position="516"/>
    </location>
</feature>
<accession>A0A5Q2RG44</accession>
<feature type="transmembrane region" description="Helical" evidence="6">
    <location>
        <begin position="244"/>
        <end position="262"/>
    </location>
</feature>
<feature type="transmembrane region" description="Helical" evidence="6">
    <location>
        <begin position="438"/>
        <end position="458"/>
    </location>
</feature>
<protein>
    <submittedName>
        <fullName evidence="8">MFS transporter</fullName>
    </submittedName>
</protein>
<keyword evidence="9" id="KW-1185">Reference proteome</keyword>
<comment type="subcellular location">
    <subcellularLocation>
        <location evidence="1">Cell membrane</location>
        <topology evidence="1">Multi-pass membrane protein</topology>
    </subcellularLocation>
</comment>
<dbReference type="AlphaFoldDB" id="A0A5Q2RG44"/>
<evidence type="ECO:0000256" key="2">
    <source>
        <dbReference type="ARBA" id="ARBA00022692"/>
    </source>
</evidence>
<evidence type="ECO:0000256" key="1">
    <source>
        <dbReference type="ARBA" id="ARBA00004651"/>
    </source>
</evidence>
<dbReference type="KEGG" id="atq:GH723_05545"/>
<sequence>MPRVVLRHRVDDAGLARLAAPRRGLVAEEPDGDGAWIAAEGPVRTYRRTLDVSPADDGTHDVVEELDLTLAIPFFAPLFVHPVRAALATESRRLAAGEPLPDAQPWWAPPDRVDRRAATVLALLSVLSLVGGYLGTLITQTITFAVDRFDGDRADQSFVLAAVRVGVLLALVIAAASDRRGRRTLLLGTATAAIALAATGALAPNLLWLGTSQTIARGLSTALALLVGIVAAEELPAGSRAYGVSVMALAAGLGAGMCVWVLPLADLGPDAWRLLYLIPLLALPLLVRVARLLPETRRFAVHRGEAPAAVDRGRLGLLAVSGFLASMFLAPASQFQNEFLRTERGFSAARISAFTLLTTTPAGIGVAVGGRLADVRGRRGIAAIGLVGGAGFTLVSFLVPGWPMWAASAVGAVIAAATVPALGVYGPELFPTSGRGRANGIITLVGVAGSSAGLLVVGQLSDPLGGIGGALAVLLAGPLALAVLVLARYPETAHKELEELNPADAPAGRSTPPPPD</sequence>
<evidence type="ECO:0000256" key="5">
    <source>
        <dbReference type="SAM" id="MobiDB-lite"/>
    </source>
</evidence>
<gene>
    <name evidence="8" type="ORF">GH723_05545</name>
</gene>
<dbReference type="InterPro" id="IPR011701">
    <property type="entry name" value="MFS"/>
</dbReference>
<dbReference type="GO" id="GO:0005886">
    <property type="term" value="C:plasma membrane"/>
    <property type="evidence" value="ECO:0007669"/>
    <property type="project" value="UniProtKB-SubCell"/>
</dbReference>
<organism evidence="8 9">
    <name type="scientific">Actinomarinicola tropica</name>
    <dbReference type="NCBI Taxonomy" id="2789776"/>
    <lineage>
        <taxon>Bacteria</taxon>
        <taxon>Bacillati</taxon>
        <taxon>Actinomycetota</taxon>
        <taxon>Acidimicrobiia</taxon>
        <taxon>Acidimicrobiales</taxon>
        <taxon>Iamiaceae</taxon>
        <taxon>Actinomarinicola</taxon>
    </lineage>
</organism>
<dbReference type="GO" id="GO:0046943">
    <property type="term" value="F:carboxylic acid transmembrane transporter activity"/>
    <property type="evidence" value="ECO:0007669"/>
    <property type="project" value="TreeGrafter"/>
</dbReference>
<evidence type="ECO:0000313" key="9">
    <source>
        <dbReference type="Proteomes" id="UP000334019"/>
    </source>
</evidence>
<dbReference type="InterPro" id="IPR036259">
    <property type="entry name" value="MFS_trans_sf"/>
</dbReference>
<dbReference type="Gene3D" id="1.20.1250.20">
    <property type="entry name" value="MFS general substrate transporter like domains"/>
    <property type="match status" value="2"/>
</dbReference>
<evidence type="ECO:0000256" key="3">
    <source>
        <dbReference type="ARBA" id="ARBA00022989"/>
    </source>
</evidence>
<feature type="domain" description="Major facilitator superfamily (MFS) profile" evidence="7">
    <location>
        <begin position="120"/>
        <end position="493"/>
    </location>
</feature>
<feature type="transmembrane region" description="Helical" evidence="6">
    <location>
        <begin position="158"/>
        <end position="177"/>
    </location>
</feature>
<feature type="transmembrane region" description="Helical" evidence="6">
    <location>
        <begin position="347"/>
        <end position="368"/>
    </location>
</feature>
<feature type="transmembrane region" description="Helical" evidence="6">
    <location>
        <begin position="380"/>
        <end position="399"/>
    </location>
</feature>
<dbReference type="SUPFAM" id="SSF103473">
    <property type="entry name" value="MFS general substrate transporter"/>
    <property type="match status" value="1"/>
</dbReference>
<dbReference type="PANTHER" id="PTHR23508">
    <property type="entry name" value="CARBOXYLIC ACID TRANSPORTER PROTEIN HOMOLOG"/>
    <property type="match status" value="1"/>
</dbReference>
<feature type="transmembrane region" description="Helical" evidence="6">
    <location>
        <begin position="464"/>
        <end position="487"/>
    </location>
</feature>
<feature type="transmembrane region" description="Helical" evidence="6">
    <location>
        <begin position="274"/>
        <end position="294"/>
    </location>
</feature>
<dbReference type="Proteomes" id="UP000334019">
    <property type="component" value="Chromosome"/>
</dbReference>
<reference evidence="8 9" key="1">
    <citation type="submission" date="2019-11" db="EMBL/GenBank/DDBJ databases">
        <authorList>
            <person name="He Y."/>
        </authorList>
    </citation>
    <scope>NUCLEOTIDE SEQUENCE [LARGE SCALE GENOMIC DNA]</scope>
    <source>
        <strain evidence="8 9">SCSIO 58843</strain>
    </source>
</reference>
<keyword evidence="4 6" id="KW-0472">Membrane</keyword>
<feature type="transmembrane region" description="Helical" evidence="6">
    <location>
        <begin position="184"/>
        <end position="203"/>
    </location>
</feature>
<dbReference type="Pfam" id="PF07690">
    <property type="entry name" value="MFS_1"/>
    <property type="match status" value="1"/>
</dbReference>